<keyword evidence="2" id="KW-0472">Membrane</keyword>
<dbReference type="AlphaFoldDB" id="A0A3P7MVN7"/>
<accession>A0A3P7MVN7</accession>
<organism evidence="3 4">
    <name type="scientific">Cylicostephanus goldi</name>
    <name type="common">Nematode worm</name>
    <dbReference type="NCBI Taxonomy" id="71465"/>
    <lineage>
        <taxon>Eukaryota</taxon>
        <taxon>Metazoa</taxon>
        <taxon>Ecdysozoa</taxon>
        <taxon>Nematoda</taxon>
        <taxon>Chromadorea</taxon>
        <taxon>Rhabditida</taxon>
        <taxon>Rhabditina</taxon>
        <taxon>Rhabditomorpha</taxon>
        <taxon>Strongyloidea</taxon>
        <taxon>Strongylidae</taxon>
        <taxon>Cylicostephanus</taxon>
    </lineage>
</organism>
<dbReference type="EMBL" id="UYRV01111325">
    <property type="protein sequence ID" value="VDN26678.1"/>
    <property type="molecule type" value="Genomic_DNA"/>
</dbReference>
<gene>
    <name evidence="3" type="ORF">CGOC_LOCUS10457</name>
</gene>
<evidence type="ECO:0000256" key="2">
    <source>
        <dbReference type="SAM" id="Phobius"/>
    </source>
</evidence>
<keyword evidence="2" id="KW-1133">Transmembrane helix</keyword>
<dbReference type="Proteomes" id="UP000271889">
    <property type="component" value="Unassembled WGS sequence"/>
</dbReference>
<feature type="transmembrane region" description="Helical" evidence="2">
    <location>
        <begin position="126"/>
        <end position="150"/>
    </location>
</feature>
<reference evidence="3 4" key="1">
    <citation type="submission" date="2018-11" db="EMBL/GenBank/DDBJ databases">
        <authorList>
            <consortium name="Pathogen Informatics"/>
        </authorList>
    </citation>
    <scope>NUCLEOTIDE SEQUENCE [LARGE SCALE GENOMIC DNA]</scope>
</reference>
<name>A0A3P7MVN7_CYLGO</name>
<keyword evidence="2" id="KW-0812">Transmembrane</keyword>
<sequence length="164" mass="18072">MASQTSKDEDSYEPIGPSGSAPPPPPPNFPSQPPPPPDFRLPPLPPPQAEMKRNGLKSRTKTLDRFALRPGDDVDLSSDHDRTGGAASSDEKLSKSIDKFEKDKKLGEKHFTLDIKPYKEPTMLKVCHIVTLVLLVLSFLLMALTVVQFVDIFVWLPLLVGETA</sequence>
<evidence type="ECO:0000313" key="4">
    <source>
        <dbReference type="Proteomes" id="UP000271889"/>
    </source>
</evidence>
<dbReference type="OrthoDB" id="5867588at2759"/>
<protein>
    <submittedName>
        <fullName evidence="3">Uncharacterized protein</fullName>
    </submittedName>
</protein>
<keyword evidence="4" id="KW-1185">Reference proteome</keyword>
<proteinExistence type="predicted"/>
<feature type="compositionally biased region" description="Basic and acidic residues" evidence="1">
    <location>
        <begin position="61"/>
        <end position="94"/>
    </location>
</feature>
<evidence type="ECO:0000256" key="1">
    <source>
        <dbReference type="SAM" id="MobiDB-lite"/>
    </source>
</evidence>
<feature type="region of interest" description="Disordered" evidence="1">
    <location>
        <begin position="1"/>
        <end position="94"/>
    </location>
</feature>
<feature type="compositionally biased region" description="Pro residues" evidence="1">
    <location>
        <begin position="20"/>
        <end position="48"/>
    </location>
</feature>
<evidence type="ECO:0000313" key="3">
    <source>
        <dbReference type="EMBL" id="VDN26678.1"/>
    </source>
</evidence>